<feature type="domain" description="Signal transduction histidine kinase subgroup 3 dimerisation and phosphoacceptor" evidence="11">
    <location>
        <begin position="197"/>
        <end position="262"/>
    </location>
</feature>
<evidence type="ECO:0000313" key="13">
    <source>
        <dbReference type="Proteomes" id="UP001371224"/>
    </source>
</evidence>
<keyword evidence="3" id="KW-0597">Phosphoprotein</keyword>
<comment type="catalytic activity">
    <reaction evidence="1">
        <text>ATP + protein L-histidine = ADP + protein N-phospho-L-histidine.</text>
        <dbReference type="EC" id="2.7.13.3"/>
    </reaction>
</comment>
<evidence type="ECO:0000256" key="8">
    <source>
        <dbReference type="ARBA" id="ARBA00023012"/>
    </source>
</evidence>
<dbReference type="Gene3D" id="1.20.5.1930">
    <property type="match status" value="1"/>
</dbReference>
<dbReference type="PANTHER" id="PTHR24421">
    <property type="entry name" value="NITRATE/NITRITE SENSOR PROTEIN NARX-RELATED"/>
    <property type="match status" value="1"/>
</dbReference>
<dbReference type="InterPro" id="IPR011712">
    <property type="entry name" value="Sig_transdc_His_kin_sub3_dim/P"/>
</dbReference>
<keyword evidence="4" id="KW-0808">Transferase</keyword>
<feature type="transmembrane region" description="Helical" evidence="9">
    <location>
        <begin position="36"/>
        <end position="57"/>
    </location>
</feature>
<protein>
    <recommendedName>
        <fullName evidence="2">histidine kinase</fullName>
        <ecNumber evidence="2">2.7.13.3</ecNumber>
    </recommendedName>
</protein>
<evidence type="ECO:0000256" key="5">
    <source>
        <dbReference type="ARBA" id="ARBA00022741"/>
    </source>
</evidence>
<keyword evidence="5" id="KW-0547">Nucleotide-binding</keyword>
<evidence type="ECO:0000256" key="1">
    <source>
        <dbReference type="ARBA" id="ARBA00000085"/>
    </source>
</evidence>
<dbReference type="RefSeq" id="WP_337330643.1">
    <property type="nucleotide sequence ID" value="NZ_JBBDGM010000001.1"/>
</dbReference>
<dbReference type="Pfam" id="PF07730">
    <property type="entry name" value="HisKA_3"/>
    <property type="match status" value="1"/>
</dbReference>
<feature type="transmembrane region" description="Helical" evidence="9">
    <location>
        <begin position="149"/>
        <end position="170"/>
    </location>
</feature>
<organism evidence="12 13">
    <name type="scientific">Microbacterium bandirmense</name>
    <dbReference type="NCBI Taxonomy" id="3122050"/>
    <lineage>
        <taxon>Bacteria</taxon>
        <taxon>Bacillati</taxon>
        <taxon>Actinomycetota</taxon>
        <taxon>Actinomycetes</taxon>
        <taxon>Micrococcales</taxon>
        <taxon>Microbacteriaceae</taxon>
        <taxon>Microbacterium</taxon>
    </lineage>
</organism>
<dbReference type="GO" id="GO:0016301">
    <property type="term" value="F:kinase activity"/>
    <property type="evidence" value="ECO:0007669"/>
    <property type="project" value="UniProtKB-KW"/>
</dbReference>
<dbReference type="Pfam" id="PF02518">
    <property type="entry name" value="HATPase_c"/>
    <property type="match status" value="1"/>
</dbReference>
<dbReference type="EMBL" id="JBBDGM010000001">
    <property type="protein sequence ID" value="MEJ1086966.1"/>
    <property type="molecule type" value="Genomic_DNA"/>
</dbReference>
<proteinExistence type="predicted"/>
<dbReference type="InterPro" id="IPR003594">
    <property type="entry name" value="HATPase_dom"/>
</dbReference>
<dbReference type="CDD" id="cd16917">
    <property type="entry name" value="HATPase_UhpB-NarQ-NarX-like"/>
    <property type="match status" value="1"/>
</dbReference>
<dbReference type="PANTHER" id="PTHR24421:SF10">
    <property type="entry name" value="NITRATE_NITRITE SENSOR PROTEIN NARQ"/>
    <property type="match status" value="1"/>
</dbReference>
<evidence type="ECO:0000256" key="6">
    <source>
        <dbReference type="ARBA" id="ARBA00022777"/>
    </source>
</evidence>
<dbReference type="Gene3D" id="3.30.565.10">
    <property type="entry name" value="Histidine kinase-like ATPase, C-terminal domain"/>
    <property type="match status" value="1"/>
</dbReference>
<evidence type="ECO:0000256" key="2">
    <source>
        <dbReference type="ARBA" id="ARBA00012438"/>
    </source>
</evidence>
<reference evidence="12 13" key="1">
    <citation type="submission" date="2024-02" db="EMBL/GenBank/DDBJ databases">
        <authorList>
            <person name="Saticioglu I.B."/>
        </authorList>
    </citation>
    <scope>NUCLEOTIDE SEQUENCE [LARGE SCALE GENOMIC DNA]</scope>
    <source>
        <strain evidence="12 13">Mu-80</strain>
    </source>
</reference>
<gene>
    <name evidence="12" type="ORF">WDU99_01395</name>
</gene>
<evidence type="ECO:0000256" key="3">
    <source>
        <dbReference type="ARBA" id="ARBA00022553"/>
    </source>
</evidence>
<comment type="caution">
    <text evidence="12">The sequence shown here is derived from an EMBL/GenBank/DDBJ whole genome shotgun (WGS) entry which is preliminary data.</text>
</comment>
<keyword evidence="6 12" id="KW-0418">Kinase</keyword>
<name>A0ABU8L8Q8_9MICO</name>
<dbReference type="InterPro" id="IPR036890">
    <property type="entry name" value="HATPase_C_sf"/>
</dbReference>
<feature type="transmembrane region" description="Helical" evidence="9">
    <location>
        <begin position="64"/>
        <end position="80"/>
    </location>
</feature>
<evidence type="ECO:0000256" key="7">
    <source>
        <dbReference type="ARBA" id="ARBA00022840"/>
    </source>
</evidence>
<keyword evidence="8" id="KW-0902">Two-component regulatory system</keyword>
<dbReference type="InterPro" id="IPR050482">
    <property type="entry name" value="Sensor_HK_TwoCompSys"/>
</dbReference>
<dbReference type="SUPFAM" id="SSF55874">
    <property type="entry name" value="ATPase domain of HSP90 chaperone/DNA topoisomerase II/histidine kinase"/>
    <property type="match status" value="1"/>
</dbReference>
<accession>A0ABU8L8Q8</accession>
<feature type="domain" description="Histidine kinase/HSP90-like ATPase" evidence="10">
    <location>
        <begin position="308"/>
        <end position="400"/>
    </location>
</feature>
<dbReference type="Proteomes" id="UP001371224">
    <property type="component" value="Unassembled WGS sequence"/>
</dbReference>
<keyword evidence="7" id="KW-0067">ATP-binding</keyword>
<feature type="transmembrane region" description="Helical" evidence="9">
    <location>
        <begin position="92"/>
        <end position="110"/>
    </location>
</feature>
<keyword evidence="13" id="KW-1185">Reference proteome</keyword>
<evidence type="ECO:0000313" key="12">
    <source>
        <dbReference type="EMBL" id="MEJ1086966.1"/>
    </source>
</evidence>
<keyword evidence="9" id="KW-0472">Membrane</keyword>
<keyword evidence="9" id="KW-0812">Transmembrane</keyword>
<dbReference type="EC" id="2.7.13.3" evidence="2"/>
<feature type="transmembrane region" description="Helical" evidence="9">
    <location>
        <begin position="12"/>
        <end position="30"/>
    </location>
</feature>
<keyword evidence="9" id="KW-1133">Transmembrane helix</keyword>
<evidence type="ECO:0000256" key="9">
    <source>
        <dbReference type="SAM" id="Phobius"/>
    </source>
</evidence>
<evidence type="ECO:0000259" key="11">
    <source>
        <dbReference type="Pfam" id="PF07730"/>
    </source>
</evidence>
<evidence type="ECO:0000259" key="10">
    <source>
        <dbReference type="Pfam" id="PF02518"/>
    </source>
</evidence>
<evidence type="ECO:0000256" key="4">
    <source>
        <dbReference type="ARBA" id="ARBA00022679"/>
    </source>
</evidence>
<feature type="transmembrane region" description="Helical" evidence="9">
    <location>
        <begin position="117"/>
        <end position="137"/>
    </location>
</feature>
<sequence>MPVRSHRPSARQVGILALALASLTLFSVLVPLQTSAYGTALPLSFLLSAALCGAPPLMLTHPRLGALAVVASTLALGLLVDPGLVRYAPWPWSVPALLAFLLAVGVATSVHGARVGAVPLVLGLSGSLITVLLRPAVIDAADVAASVTANLIVAASVAATVYVITLLLAGRLRVGAELDRERELSAAEHERRLLVEERTRIARDLHDVVAHSMSLIQVQASTARYRVSDLPDAAAQEFDGIAATARTSLTEMRRLLGVLRTEDTAERAPQRGLADVPALVDGIRRSGTSVSLEQRTDAEGIPAGVDLAAFRIVQEALSNALRHADGAPIAVSLDLGDGALRVRVRNARGAEATSGDAAPSPTTGHGLRGMRERAVMLGGTVQASATPDGGWLVDARLPLDTPDTQEAL</sequence>